<evidence type="ECO:0000256" key="1">
    <source>
        <dbReference type="ARBA" id="ARBA00022741"/>
    </source>
</evidence>
<accession>A0A5P8K2G6</accession>
<dbReference type="GO" id="GO:0043138">
    <property type="term" value="F:3'-5' DNA helicase activity"/>
    <property type="evidence" value="ECO:0007669"/>
    <property type="project" value="TreeGrafter"/>
</dbReference>
<evidence type="ECO:0000256" key="4">
    <source>
        <dbReference type="ARBA" id="ARBA00022840"/>
    </source>
</evidence>
<proteinExistence type="predicted"/>
<dbReference type="InterPro" id="IPR000212">
    <property type="entry name" value="DNA_helicase_UvrD/REP"/>
</dbReference>
<keyword evidence="1" id="KW-0547">Nucleotide-binding</keyword>
<reference evidence="6 7" key="1">
    <citation type="submission" date="2019-10" db="EMBL/GenBank/DDBJ databases">
        <title>Streptomyces sp. strain GY16 isolated from leaves of Broussonetia papyrifera.</title>
        <authorList>
            <person name="Mo P."/>
        </authorList>
    </citation>
    <scope>NUCLEOTIDE SEQUENCE [LARGE SCALE GENOMIC DNA]</scope>
    <source>
        <strain evidence="6 7">GY16</strain>
    </source>
</reference>
<dbReference type="AlphaFoldDB" id="A0A5P8K2G6"/>
<dbReference type="GO" id="GO:0003677">
    <property type="term" value="F:DNA binding"/>
    <property type="evidence" value="ECO:0007669"/>
    <property type="project" value="InterPro"/>
</dbReference>
<dbReference type="SUPFAM" id="SSF52540">
    <property type="entry name" value="P-loop containing nucleoside triphosphate hydrolases"/>
    <property type="match status" value="1"/>
</dbReference>
<protein>
    <submittedName>
        <fullName evidence="6">ATP-dependent helicase</fullName>
    </submittedName>
</protein>
<dbReference type="Pfam" id="PF13245">
    <property type="entry name" value="AAA_19"/>
    <property type="match status" value="1"/>
</dbReference>
<keyword evidence="3 6" id="KW-0347">Helicase</keyword>
<dbReference type="RefSeq" id="WP_152168655.1">
    <property type="nucleotide sequence ID" value="NZ_CP045096.1"/>
</dbReference>
<dbReference type="Pfam" id="PF13361">
    <property type="entry name" value="UvrD_C"/>
    <property type="match status" value="1"/>
</dbReference>
<gene>
    <name evidence="6" type="ORF">F9278_14185</name>
</gene>
<name>A0A5P8K2G6_9ACTN</name>
<evidence type="ECO:0000313" key="7">
    <source>
        <dbReference type="Proteomes" id="UP000327294"/>
    </source>
</evidence>
<dbReference type="GO" id="GO:0016787">
    <property type="term" value="F:hydrolase activity"/>
    <property type="evidence" value="ECO:0007669"/>
    <property type="project" value="UniProtKB-KW"/>
</dbReference>
<evidence type="ECO:0000313" key="6">
    <source>
        <dbReference type="EMBL" id="QFQ97170.1"/>
    </source>
</evidence>
<dbReference type="KEGG" id="sphv:F9278_14185"/>
<sequence length="593" mass="67351">MTLAISGPATAEQESQKTLRDILAALEGRSNFKLEAGAGAGKTYSLIETLRHILSNRSEYLPRDGQRVACITYTNVARNEIIRRTDSSPHVFAETIHGFLWETISRFRKSLLHEIETLPGFARLLEDQTSLQDYSVSYDLGFRSVDEHTIRLHHDDVPTLAARLFVKPKFRRLVADRFPIVLVDEYQDTPAGLAEALLGERSSFSGESTYGFFGDHWQQIYDKTCGSIDHLPVKPIQKRANWRSSQAVVALLNNMRPELPQATVADSINGTVTVYHTNNWTGPRGTHSKKGQIPDRALKETLHWVSEDARLRHGKEATGPTKILMLTHSSIAAELGFGGIDRSFKRNEDYVRKNDDVVAFLLDFLEPCCEFFSKKQYGPMFDLLKRSRPRLKRRSDKTGWADLFGQINVARSEGSVGDVLDVLLEQEYFALPQEVVGRQRKWELALRDLESGQELTEPRRLVEYGKFRNVGYREVIALREYVEENTPFSTQHGVKGAEYPNVLGVFGGGWTQYNFPEMLAKFPQRDTFADDEKKRFERSRNLFYVACSRARENLVLLFTTELSDGAMRTLIEWVGESNVIDVRYSPEGAPVSA</sequence>
<feature type="domain" description="UvrD-like helicase C-terminal" evidence="5">
    <location>
        <begin position="484"/>
        <end position="559"/>
    </location>
</feature>
<dbReference type="Proteomes" id="UP000327294">
    <property type="component" value="Chromosome"/>
</dbReference>
<evidence type="ECO:0000256" key="3">
    <source>
        <dbReference type="ARBA" id="ARBA00022806"/>
    </source>
</evidence>
<dbReference type="InterPro" id="IPR027417">
    <property type="entry name" value="P-loop_NTPase"/>
</dbReference>
<organism evidence="6 7">
    <name type="scientific">Streptomyces phaeolivaceus</name>
    <dbReference type="NCBI Taxonomy" id="2653200"/>
    <lineage>
        <taxon>Bacteria</taxon>
        <taxon>Bacillati</taxon>
        <taxon>Actinomycetota</taxon>
        <taxon>Actinomycetes</taxon>
        <taxon>Kitasatosporales</taxon>
        <taxon>Streptomycetaceae</taxon>
        <taxon>Streptomyces</taxon>
    </lineage>
</organism>
<dbReference type="PANTHER" id="PTHR11070:SF2">
    <property type="entry name" value="ATP-DEPENDENT DNA HELICASE SRS2"/>
    <property type="match status" value="1"/>
</dbReference>
<keyword evidence="2" id="KW-0378">Hydrolase</keyword>
<dbReference type="InterPro" id="IPR014017">
    <property type="entry name" value="DNA_helicase_UvrD-like_C"/>
</dbReference>
<dbReference type="EMBL" id="CP045096">
    <property type="protein sequence ID" value="QFQ97170.1"/>
    <property type="molecule type" value="Genomic_DNA"/>
</dbReference>
<dbReference type="PANTHER" id="PTHR11070">
    <property type="entry name" value="UVRD / RECB / PCRA DNA HELICASE FAMILY MEMBER"/>
    <property type="match status" value="1"/>
</dbReference>
<dbReference type="GO" id="GO:0005524">
    <property type="term" value="F:ATP binding"/>
    <property type="evidence" value="ECO:0007669"/>
    <property type="project" value="UniProtKB-KW"/>
</dbReference>
<keyword evidence="4" id="KW-0067">ATP-binding</keyword>
<evidence type="ECO:0000259" key="5">
    <source>
        <dbReference type="Pfam" id="PF13361"/>
    </source>
</evidence>
<keyword evidence="7" id="KW-1185">Reference proteome</keyword>
<dbReference type="GO" id="GO:0000725">
    <property type="term" value="P:recombinational repair"/>
    <property type="evidence" value="ECO:0007669"/>
    <property type="project" value="TreeGrafter"/>
</dbReference>
<evidence type="ECO:0000256" key="2">
    <source>
        <dbReference type="ARBA" id="ARBA00022801"/>
    </source>
</evidence>
<dbReference type="Gene3D" id="3.40.50.300">
    <property type="entry name" value="P-loop containing nucleotide triphosphate hydrolases"/>
    <property type="match status" value="2"/>
</dbReference>